<dbReference type="Gene3D" id="1.10.10.10">
    <property type="entry name" value="Winged helix-like DNA-binding domain superfamily/Winged helix DNA-binding domain"/>
    <property type="match status" value="1"/>
</dbReference>
<evidence type="ECO:0000256" key="2">
    <source>
        <dbReference type="ARBA" id="ARBA00023125"/>
    </source>
</evidence>
<dbReference type="InterPro" id="IPR036388">
    <property type="entry name" value="WH-like_DNA-bd_sf"/>
</dbReference>
<dbReference type="Pfam" id="PF00196">
    <property type="entry name" value="GerE"/>
    <property type="match status" value="1"/>
</dbReference>
<name>A0ABT1Z887_9ACTN</name>
<dbReference type="Gene3D" id="1.25.40.10">
    <property type="entry name" value="Tetratricopeptide repeat domain"/>
    <property type="match status" value="1"/>
</dbReference>
<evidence type="ECO:0000256" key="1">
    <source>
        <dbReference type="ARBA" id="ARBA00023015"/>
    </source>
</evidence>
<keyword evidence="3" id="KW-0804">Transcription</keyword>
<dbReference type="PANTHER" id="PTHR44688:SF16">
    <property type="entry name" value="DNA-BINDING TRANSCRIPTIONAL ACTIVATOR DEVR_DOSR"/>
    <property type="match status" value="1"/>
</dbReference>
<dbReference type="InterPro" id="IPR041617">
    <property type="entry name" value="TPR_MalT"/>
</dbReference>
<dbReference type="Pfam" id="PF17874">
    <property type="entry name" value="TPR_MalT"/>
    <property type="match status" value="1"/>
</dbReference>
<dbReference type="PRINTS" id="PR00038">
    <property type="entry name" value="HTHLUXR"/>
</dbReference>
<accession>A0ABT1Z887</accession>
<protein>
    <submittedName>
        <fullName evidence="5">LuxR C-terminal-related transcriptional regulator</fullName>
    </submittedName>
</protein>
<proteinExistence type="predicted"/>
<keyword evidence="2" id="KW-0238">DNA-binding</keyword>
<dbReference type="PANTHER" id="PTHR44688">
    <property type="entry name" value="DNA-BINDING TRANSCRIPTIONAL ACTIVATOR DEVR_DOSR"/>
    <property type="match status" value="1"/>
</dbReference>
<dbReference type="EMBL" id="JANSKA010000003">
    <property type="protein sequence ID" value="MCR9036420.1"/>
    <property type="molecule type" value="Genomic_DNA"/>
</dbReference>
<evidence type="ECO:0000313" key="6">
    <source>
        <dbReference type="Proteomes" id="UP001204320"/>
    </source>
</evidence>
<sequence length="792" mass="88690">MLVKVPLELDECLQPQWDRTRLAFVCAPLGFGKSEFAHRMLQDLDVLKIDAATADVARAVTVQDAEKHDAVLVDNIHDSVTNKQGFALAAVASRCTSTRFVFLSRAPMPGWLTPFFANGELLIVTAEDLLFTDADIAHLLIANGILSTPELVERIATASERYPMAVAAAVVHILRDGDSTWEVSLRNEVMAYFESEFERRFDEKTQDVLLLVPLFDTIDDDLIVNALGEEEGARLLNALHHATSFITREANTWKVNEGMLDFCKWERARRCDNVASIDIVNRVIGYYESRGNFKSALELCSRLKDHSRMLVILDEHARLNPGSGSYYELEHYYHELPEDVVLSSPRLMRIMSMLESMAMSIAKSEGWYDALENYAKAPERTAEERRLAQSYLAYLDISLPHRQPASIVASVSALAKMRGGDNPELMPSVTSGLPSVLNGGRDLSPWVPSDDMTARAISKVASKALGRMGVGIAEIGLCESKFEKGEDVTIYLARVNAMLPRIQRAGTPSLEFAAVGIQCRCLIDQGDARQALSLLGALRRRFSRDDSPETRRILMNLEALRCRAWMRLGEWERVHTWLEENAPDLSERLFYMDRYVYITVCQAYAAEGRFSEARMLMAALTEYITLCDRVIDAIHFDILASIAAWRLGEKDWGRWLSHALAAARCYGYVRTITQYGGAVLPLLLEFSERDDISDAEKEQLARLIKGARAQASFYPQLLAGAVDPSELPSIQLTETERQVLRLICQNRTNAEIGELLGVRLSTVKTHVCHILAKLGVSRRAQAASEAQRLRLV</sequence>
<gene>
    <name evidence="5" type="ORF">NVS32_05575</name>
</gene>
<evidence type="ECO:0000259" key="4">
    <source>
        <dbReference type="PROSITE" id="PS50043"/>
    </source>
</evidence>
<dbReference type="InterPro" id="IPR016032">
    <property type="entry name" value="Sig_transdc_resp-reg_C-effctor"/>
</dbReference>
<evidence type="ECO:0000256" key="3">
    <source>
        <dbReference type="ARBA" id="ARBA00023163"/>
    </source>
</evidence>
<dbReference type="InterPro" id="IPR011990">
    <property type="entry name" value="TPR-like_helical_dom_sf"/>
</dbReference>
<reference evidence="5 6" key="1">
    <citation type="submission" date="2022-08" db="EMBL/GenBank/DDBJ databases">
        <title>Tractidigestivibacter montrealensis type strain KD21.</title>
        <authorList>
            <person name="Diop K."/>
            <person name="Richard C."/>
            <person name="Routy B."/>
        </authorList>
    </citation>
    <scope>NUCLEOTIDE SEQUENCE [LARGE SCALE GENOMIC DNA]</scope>
    <source>
        <strain evidence="5 6">KD21</strain>
    </source>
</reference>
<evidence type="ECO:0000313" key="5">
    <source>
        <dbReference type="EMBL" id="MCR9036420.1"/>
    </source>
</evidence>
<dbReference type="SMART" id="SM00421">
    <property type="entry name" value="HTH_LUXR"/>
    <property type="match status" value="1"/>
</dbReference>
<dbReference type="RefSeq" id="WP_258498994.1">
    <property type="nucleotide sequence ID" value="NZ_JANSKA010000003.1"/>
</dbReference>
<organism evidence="5 6">
    <name type="scientific">Tractidigestivibacter montrealensis</name>
    <dbReference type="NCBI Taxonomy" id="2972466"/>
    <lineage>
        <taxon>Bacteria</taxon>
        <taxon>Bacillati</taxon>
        <taxon>Actinomycetota</taxon>
        <taxon>Coriobacteriia</taxon>
        <taxon>Coriobacteriales</taxon>
        <taxon>Atopobiaceae</taxon>
        <taxon>Tractidigestivibacter</taxon>
    </lineage>
</organism>
<comment type="caution">
    <text evidence="5">The sequence shown here is derived from an EMBL/GenBank/DDBJ whole genome shotgun (WGS) entry which is preliminary data.</text>
</comment>
<dbReference type="CDD" id="cd06170">
    <property type="entry name" value="LuxR_C_like"/>
    <property type="match status" value="1"/>
</dbReference>
<dbReference type="Proteomes" id="UP001204320">
    <property type="component" value="Unassembled WGS sequence"/>
</dbReference>
<dbReference type="InterPro" id="IPR000792">
    <property type="entry name" value="Tscrpt_reg_LuxR_C"/>
</dbReference>
<dbReference type="PROSITE" id="PS50043">
    <property type="entry name" value="HTH_LUXR_2"/>
    <property type="match status" value="1"/>
</dbReference>
<dbReference type="SUPFAM" id="SSF46894">
    <property type="entry name" value="C-terminal effector domain of the bipartite response regulators"/>
    <property type="match status" value="1"/>
</dbReference>
<keyword evidence="1" id="KW-0805">Transcription regulation</keyword>
<dbReference type="SUPFAM" id="SSF48452">
    <property type="entry name" value="TPR-like"/>
    <property type="match status" value="1"/>
</dbReference>
<feature type="domain" description="HTH luxR-type" evidence="4">
    <location>
        <begin position="725"/>
        <end position="790"/>
    </location>
</feature>
<keyword evidence="6" id="KW-1185">Reference proteome</keyword>